<dbReference type="EMBL" id="VYZN01001457">
    <property type="protein sequence ID" value="KAE9522247.1"/>
    <property type="molecule type" value="Genomic_DNA"/>
</dbReference>
<dbReference type="InterPro" id="IPR001370">
    <property type="entry name" value="BIR_rpt"/>
</dbReference>
<dbReference type="SUPFAM" id="SSF57924">
    <property type="entry name" value="Inhibitor of apoptosis (IAP) repeat"/>
    <property type="match status" value="1"/>
</dbReference>
<gene>
    <name evidence="2" type="ORF">AGLY_017356</name>
</gene>
<keyword evidence="3" id="KW-1185">Reference proteome</keyword>
<name>A0A6G0SX62_APHGL</name>
<sequence length="362" mass="41652">MNLQKTNNDISSLVSLVRNKSFPTYPEYITFTSRLKTYDILPSKIPQNKYLLADCGFIYRGVKDVVECFSCGLVLYDWKKDDIPWIEHSRHNPECVYVLLSKGNHFVEYVKTKCGKAKCNCEIESYDTTYSKRTNNYSALMMHLRCYCTFSNSCPNLQQQLQGHLVSPRRRQLDVNKRRTTIYKEARRPATADVPKLLTTEHFHDTQPLILHISLLSLTFFQNNHLDLNLILARNNRVKKHRQLKRFAVEESVVSSNESGIVEPYPNMPIENPDSSKCVFFKDDVDDYLTDSSFENTNQSSNYDECPTSSLSLEESSNSDEASCRGGDSRNINATVTTFRDRLQGWAVKFRNNLTVEAIDGL</sequence>
<dbReference type="Proteomes" id="UP000475862">
    <property type="component" value="Unassembled WGS sequence"/>
</dbReference>
<protein>
    <submittedName>
        <fullName evidence="2">Uncharacterized protein</fullName>
    </submittedName>
</protein>
<dbReference type="SMART" id="SM00238">
    <property type="entry name" value="BIR"/>
    <property type="match status" value="1"/>
</dbReference>
<dbReference type="CDD" id="cd00022">
    <property type="entry name" value="BIR"/>
    <property type="match status" value="1"/>
</dbReference>
<dbReference type="InterPro" id="IPR050784">
    <property type="entry name" value="IAP"/>
</dbReference>
<evidence type="ECO:0000313" key="2">
    <source>
        <dbReference type="EMBL" id="KAE9522247.1"/>
    </source>
</evidence>
<dbReference type="Gene3D" id="1.10.1170.10">
    <property type="entry name" value="Inhibitor Of Apoptosis Protein (2mihbC-IAP-1), Chain A"/>
    <property type="match status" value="1"/>
</dbReference>
<dbReference type="PANTHER" id="PTHR10044">
    <property type="entry name" value="INHIBITOR OF APOPTOSIS"/>
    <property type="match status" value="1"/>
</dbReference>
<dbReference type="AlphaFoldDB" id="A0A6G0SX62"/>
<evidence type="ECO:0000313" key="3">
    <source>
        <dbReference type="Proteomes" id="UP000475862"/>
    </source>
</evidence>
<evidence type="ECO:0000256" key="1">
    <source>
        <dbReference type="SAM" id="MobiDB-lite"/>
    </source>
</evidence>
<proteinExistence type="predicted"/>
<accession>A0A6G0SX62</accession>
<organism evidence="2 3">
    <name type="scientific">Aphis glycines</name>
    <name type="common">Soybean aphid</name>
    <dbReference type="NCBI Taxonomy" id="307491"/>
    <lineage>
        <taxon>Eukaryota</taxon>
        <taxon>Metazoa</taxon>
        <taxon>Ecdysozoa</taxon>
        <taxon>Arthropoda</taxon>
        <taxon>Hexapoda</taxon>
        <taxon>Insecta</taxon>
        <taxon>Pterygota</taxon>
        <taxon>Neoptera</taxon>
        <taxon>Paraneoptera</taxon>
        <taxon>Hemiptera</taxon>
        <taxon>Sternorrhyncha</taxon>
        <taxon>Aphidomorpha</taxon>
        <taxon>Aphidoidea</taxon>
        <taxon>Aphididae</taxon>
        <taxon>Aphidini</taxon>
        <taxon>Aphis</taxon>
        <taxon>Aphis</taxon>
    </lineage>
</organism>
<comment type="caution">
    <text evidence="2">The sequence shown here is derived from an EMBL/GenBank/DDBJ whole genome shotgun (WGS) entry which is preliminary data.</text>
</comment>
<dbReference type="Pfam" id="PF00653">
    <property type="entry name" value="BIR"/>
    <property type="match status" value="1"/>
</dbReference>
<reference evidence="2 3" key="1">
    <citation type="submission" date="2019-08" db="EMBL/GenBank/DDBJ databases">
        <title>The genome of the soybean aphid Biotype 1, its phylome, world population structure and adaptation to the North American continent.</title>
        <authorList>
            <person name="Giordano R."/>
            <person name="Donthu R.K."/>
            <person name="Hernandez A.G."/>
            <person name="Wright C.L."/>
            <person name="Zimin A.V."/>
        </authorList>
    </citation>
    <scope>NUCLEOTIDE SEQUENCE [LARGE SCALE GENOMIC DNA]</scope>
    <source>
        <tissue evidence="2">Whole aphids</tissue>
    </source>
</reference>
<dbReference type="PROSITE" id="PS50143">
    <property type="entry name" value="BIR_REPEAT_2"/>
    <property type="match status" value="1"/>
</dbReference>
<feature type="compositionally biased region" description="Polar residues" evidence="1">
    <location>
        <begin position="293"/>
        <end position="303"/>
    </location>
</feature>
<dbReference type="OrthoDB" id="6616098at2759"/>
<feature type="compositionally biased region" description="Low complexity" evidence="1">
    <location>
        <begin position="309"/>
        <end position="321"/>
    </location>
</feature>
<feature type="region of interest" description="Disordered" evidence="1">
    <location>
        <begin position="293"/>
        <end position="328"/>
    </location>
</feature>